<gene>
    <name evidence="1" type="ORF">BKA19_4117</name>
</gene>
<comment type="caution">
    <text evidence="1">The sequence shown here is derived from an EMBL/GenBank/DDBJ whole genome shotgun (WGS) entry which is preliminary data.</text>
</comment>
<keyword evidence="2" id="KW-1185">Reference proteome</keyword>
<accession>A0A4Q7YCU1</accession>
<protein>
    <recommendedName>
        <fullName evidence="3">Type II toxin-antitoxin system VapC family toxin</fullName>
    </recommendedName>
</protein>
<dbReference type="EMBL" id="SHKV01000001">
    <property type="protein sequence ID" value="RZU34353.1"/>
    <property type="molecule type" value="Genomic_DNA"/>
</dbReference>
<name>A0A4Q7YCU1_9ACTN</name>
<organism evidence="1 2">
    <name type="scientific">Blastococcus saxobsidens</name>
    <dbReference type="NCBI Taxonomy" id="138336"/>
    <lineage>
        <taxon>Bacteria</taxon>
        <taxon>Bacillati</taxon>
        <taxon>Actinomycetota</taxon>
        <taxon>Actinomycetes</taxon>
        <taxon>Geodermatophilales</taxon>
        <taxon>Geodermatophilaceae</taxon>
        <taxon>Blastococcus</taxon>
    </lineage>
</organism>
<dbReference type="AlphaFoldDB" id="A0A4Q7YCU1"/>
<dbReference type="Gene3D" id="3.40.50.1010">
    <property type="entry name" value="5'-nuclease"/>
    <property type="match status" value="1"/>
</dbReference>
<evidence type="ECO:0000313" key="1">
    <source>
        <dbReference type="EMBL" id="RZU34353.1"/>
    </source>
</evidence>
<evidence type="ECO:0008006" key="3">
    <source>
        <dbReference type="Google" id="ProtNLM"/>
    </source>
</evidence>
<proteinExistence type="predicted"/>
<evidence type="ECO:0000313" key="2">
    <source>
        <dbReference type="Proteomes" id="UP000292507"/>
    </source>
</evidence>
<dbReference type="RefSeq" id="WP_158657453.1">
    <property type="nucleotide sequence ID" value="NZ_POQT01000001.1"/>
</dbReference>
<dbReference type="Proteomes" id="UP000292507">
    <property type="component" value="Unassembled WGS sequence"/>
</dbReference>
<sequence>MTRFGIDAPTLLHLVAEGVEVAAGHQLVAPQLLRSQALALLFDAVRQGELTETEALRRHEVLTGIKVRLLGDRVSRRVAWQIARERGMETQDAEYLAVTRLQADLFVTVDEAVRARAEGIVPLGTVEQLSA</sequence>
<reference evidence="1 2" key="1">
    <citation type="submission" date="2019-02" db="EMBL/GenBank/DDBJ databases">
        <title>Sequencing the genomes of 1000 actinobacteria strains.</title>
        <authorList>
            <person name="Klenk H.-P."/>
        </authorList>
    </citation>
    <scope>NUCLEOTIDE SEQUENCE [LARGE SCALE GENOMIC DNA]</scope>
    <source>
        <strain evidence="1 2">DSM 44509</strain>
    </source>
</reference>